<dbReference type="EC" id="1.14.99.56" evidence="15"/>
<evidence type="ECO:0000256" key="12">
    <source>
        <dbReference type="ARBA" id="ARBA00023326"/>
    </source>
</evidence>
<accession>A0AAN9UXL6</accession>
<comment type="catalytic activity">
    <reaction evidence="14">
        <text>[(1-&gt;4)-beta-D-glucosyl]n+m + reduced acceptor + O2 = 4-dehydro-beta-D-glucosyl-[(1-&gt;4)-beta-D-glucosyl]n-1 + [(1-&gt;4)-beta-D-glucosyl]m + acceptor + H2O.</text>
        <dbReference type="EC" id="1.14.99.56"/>
    </reaction>
</comment>
<sequence length="297" mass="31945">MKTTVAAVATAGVLMLDAYVAAHGYVQQILLGDNLVEAWNPYKDPQKDPAVQKITRHFLDNGPVTDGEFTTDAITCNYGAKADASNNVPVDVTAEVPAGSKVTFFWTDWQSDHPGPIMTYLADCQGPCSAFSGATGDVWVKIHQAGYDPDQADGTPWASKRLPEQNSTWTVTLPASLKPGEYILRHEILGLQRTNTDGNLAQFYPGCHQITVTGSGSTALPAGVAIPGAYQPDDTTSNSFDDDDDVDVDVDTDVDVNVDPIFLEYRDISPENPYTAPGGQVWGDDGWSDVQNMVGTQ</sequence>
<evidence type="ECO:0000256" key="14">
    <source>
        <dbReference type="ARBA" id="ARBA00045077"/>
    </source>
</evidence>
<comment type="similarity">
    <text evidence="13">Belongs to the polysaccharide monooxygenase AA9 family.</text>
</comment>
<evidence type="ECO:0000256" key="11">
    <source>
        <dbReference type="ARBA" id="ARBA00023277"/>
    </source>
</evidence>
<dbReference type="GO" id="GO:0004497">
    <property type="term" value="F:monooxygenase activity"/>
    <property type="evidence" value="ECO:0007669"/>
    <property type="project" value="UniProtKB-KW"/>
</dbReference>
<organism evidence="18 19">
    <name type="scientific">Diatrype stigma</name>
    <dbReference type="NCBI Taxonomy" id="117547"/>
    <lineage>
        <taxon>Eukaryota</taxon>
        <taxon>Fungi</taxon>
        <taxon>Dikarya</taxon>
        <taxon>Ascomycota</taxon>
        <taxon>Pezizomycotina</taxon>
        <taxon>Sordariomycetes</taxon>
        <taxon>Xylariomycetidae</taxon>
        <taxon>Xylariales</taxon>
        <taxon>Diatrypaceae</taxon>
        <taxon>Diatrype</taxon>
    </lineage>
</organism>
<evidence type="ECO:0000256" key="5">
    <source>
        <dbReference type="ARBA" id="ARBA00022729"/>
    </source>
</evidence>
<dbReference type="EMBL" id="JAKJXP020000023">
    <property type="protein sequence ID" value="KAK7754090.1"/>
    <property type="molecule type" value="Genomic_DNA"/>
</dbReference>
<comment type="subcellular location">
    <subcellularLocation>
        <location evidence="2">Secreted</location>
    </subcellularLocation>
</comment>
<feature type="signal peptide" evidence="16">
    <location>
        <begin position="1"/>
        <end position="22"/>
    </location>
</feature>
<evidence type="ECO:0000256" key="8">
    <source>
        <dbReference type="ARBA" id="ARBA00023008"/>
    </source>
</evidence>
<keyword evidence="5 16" id="KW-0732">Signal</keyword>
<comment type="caution">
    <text evidence="18">The sequence shown here is derived from an EMBL/GenBank/DDBJ whole genome shotgun (WGS) entry which is preliminary data.</text>
</comment>
<keyword evidence="6" id="KW-0136">Cellulose degradation</keyword>
<dbReference type="Gene3D" id="2.70.50.70">
    <property type="match status" value="1"/>
</dbReference>
<keyword evidence="4" id="KW-0479">Metal-binding</keyword>
<feature type="domain" description="Auxiliary Activity family 9 catalytic" evidence="17">
    <location>
        <begin position="23"/>
        <end position="235"/>
    </location>
</feature>
<dbReference type="InterPro" id="IPR049892">
    <property type="entry name" value="AA9"/>
</dbReference>
<keyword evidence="7" id="KW-0560">Oxidoreductase</keyword>
<name>A0AAN9UXL6_9PEZI</name>
<evidence type="ECO:0000256" key="10">
    <source>
        <dbReference type="ARBA" id="ARBA00023157"/>
    </source>
</evidence>
<dbReference type="Pfam" id="PF03443">
    <property type="entry name" value="AA9"/>
    <property type="match status" value="1"/>
</dbReference>
<evidence type="ECO:0000256" key="9">
    <source>
        <dbReference type="ARBA" id="ARBA00023033"/>
    </source>
</evidence>
<evidence type="ECO:0000256" key="3">
    <source>
        <dbReference type="ARBA" id="ARBA00022525"/>
    </source>
</evidence>
<evidence type="ECO:0000259" key="17">
    <source>
        <dbReference type="Pfam" id="PF03443"/>
    </source>
</evidence>
<reference evidence="18 19" key="1">
    <citation type="submission" date="2024-02" db="EMBL/GenBank/DDBJ databases">
        <title>De novo assembly and annotation of 12 fungi associated with fruit tree decline syndrome in Ontario, Canada.</title>
        <authorList>
            <person name="Sulman M."/>
            <person name="Ellouze W."/>
            <person name="Ilyukhin E."/>
        </authorList>
    </citation>
    <scope>NUCLEOTIDE SEQUENCE [LARGE SCALE GENOMIC DNA]</scope>
    <source>
        <strain evidence="18 19">M11/M66-122</strain>
    </source>
</reference>
<keyword evidence="10" id="KW-1015">Disulfide bond</keyword>
<keyword evidence="3" id="KW-0964">Secreted</keyword>
<dbReference type="AlphaFoldDB" id="A0AAN9UXL6"/>
<dbReference type="PANTHER" id="PTHR33353:SF10">
    <property type="entry name" value="ENDO-BETA-1,4-GLUCANASE D"/>
    <property type="match status" value="1"/>
</dbReference>
<keyword evidence="9" id="KW-0503">Monooxygenase</keyword>
<evidence type="ECO:0000256" key="2">
    <source>
        <dbReference type="ARBA" id="ARBA00004613"/>
    </source>
</evidence>
<feature type="chain" id="PRO_5042810993" description="lytic cellulose monooxygenase (C4-dehydrogenating)" evidence="16">
    <location>
        <begin position="23"/>
        <end position="297"/>
    </location>
</feature>
<evidence type="ECO:0000256" key="15">
    <source>
        <dbReference type="ARBA" id="ARBA00047174"/>
    </source>
</evidence>
<dbReference type="PANTHER" id="PTHR33353">
    <property type="entry name" value="PUTATIVE (AFU_ORTHOLOGUE AFUA_1G12560)-RELATED"/>
    <property type="match status" value="1"/>
</dbReference>
<keyword evidence="11" id="KW-0119">Carbohydrate metabolism</keyword>
<evidence type="ECO:0000256" key="1">
    <source>
        <dbReference type="ARBA" id="ARBA00001973"/>
    </source>
</evidence>
<dbReference type="GO" id="GO:0046872">
    <property type="term" value="F:metal ion binding"/>
    <property type="evidence" value="ECO:0007669"/>
    <property type="project" value="UniProtKB-KW"/>
</dbReference>
<evidence type="ECO:0000313" key="19">
    <source>
        <dbReference type="Proteomes" id="UP001320420"/>
    </source>
</evidence>
<evidence type="ECO:0000256" key="7">
    <source>
        <dbReference type="ARBA" id="ARBA00023002"/>
    </source>
</evidence>
<dbReference type="GO" id="GO:0005576">
    <property type="term" value="C:extracellular region"/>
    <property type="evidence" value="ECO:0007669"/>
    <property type="project" value="UniProtKB-SubCell"/>
</dbReference>
<evidence type="ECO:0000256" key="6">
    <source>
        <dbReference type="ARBA" id="ARBA00023001"/>
    </source>
</evidence>
<evidence type="ECO:0000256" key="16">
    <source>
        <dbReference type="SAM" id="SignalP"/>
    </source>
</evidence>
<gene>
    <name evidence="18" type="ORF">SLS62_003936</name>
</gene>
<evidence type="ECO:0000256" key="13">
    <source>
        <dbReference type="ARBA" id="ARBA00044502"/>
    </source>
</evidence>
<dbReference type="GO" id="GO:0030245">
    <property type="term" value="P:cellulose catabolic process"/>
    <property type="evidence" value="ECO:0007669"/>
    <property type="project" value="UniProtKB-KW"/>
</dbReference>
<keyword evidence="8" id="KW-0186">Copper</keyword>
<keyword evidence="19" id="KW-1185">Reference proteome</keyword>
<dbReference type="InterPro" id="IPR005103">
    <property type="entry name" value="AA9_LPMO"/>
</dbReference>
<comment type="cofactor">
    <cofactor evidence="1">
        <name>Cu(2+)</name>
        <dbReference type="ChEBI" id="CHEBI:29036"/>
    </cofactor>
</comment>
<dbReference type="Proteomes" id="UP001320420">
    <property type="component" value="Unassembled WGS sequence"/>
</dbReference>
<keyword evidence="12" id="KW-0624">Polysaccharide degradation</keyword>
<evidence type="ECO:0000313" key="18">
    <source>
        <dbReference type="EMBL" id="KAK7754090.1"/>
    </source>
</evidence>
<proteinExistence type="inferred from homology"/>
<dbReference type="CDD" id="cd21175">
    <property type="entry name" value="LPMO_AA9"/>
    <property type="match status" value="1"/>
</dbReference>
<evidence type="ECO:0000256" key="4">
    <source>
        <dbReference type="ARBA" id="ARBA00022723"/>
    </source>
</evidence>
<protein>
    <recommendedName>
        <fullName evidence="15">lytic cellulose monooxygenase (C4-dehydrogenating)</fullName>
        <ecNumber evidence="15">1.14.99.56</ecNumber>
    </recommendedName>
</protein>